<dbReference type="GO" id="GO:0009249">
    <property type="term" value="P:protein lipoylation"/>
    <property type="evidence" value="ECO:0007669"/>
    <property type="project" value="TreeGrafter"/>
</dbReference>
<dbReference type="InterPro" id="IPR033753">
    <property type="entry name" value="GCV_H/Fam206"/>
</dbReference>
<comment type="cofactor">
    <cofactor evidence="3">
        <name>(R)-lipoate</name>
        <dbReference type="ChEBI" id="CHEBI:83088"/>
    </cofactor>
    <text evidence="3">Binds 1 lipoyl cofactor covalently.</text>
</comment>
<dbReference type="Pfam" id="PF01597">
    <property type="entry name" value="GCV_H"/>
    <property type="match status" value="1"/>
</dbReference>
<dbReference type="OrthoDB" id="9796712at2"/>
<dbReference type="AlphaFoldDB" id="A0A317ZHA2"/>
<evidence type="ECO:0000313" key="6">
    <source>
        <dbReference type="EMBL" id="PXA03189.1"/>
    </source>
</evidence>
<evidence type="ECO:0000313" key="7">
    <source>
        <dbReference type="Proteomes" id="UP000247099"/>
    </source>
</evidence>
<keyword evidence="7" id="KW-1185">Reference proteome</keyword>
<feature type="modified residue" description="N6-lipoyllysine" evidence="3 4">
    <location>
        <position position="65"/>
    </location>
</feature>
<dbReference type="GO" id="GO:0005960">
    <property type="term" value="C:glycine cleavage complex"/>
    <property type="evidence" value="ECO:0007669"/>
    <property type="project" value="InterPro"/>
</dbReference>
<comment type="subunit">
    <text evidence="3">The glycine cleavage system is composed of four proteins: P, T, L and H.</text>
</comment>
<feature type="domain" description="Lipoyl-binding" evidence="5">
    <location>
        <begin position="24"/>
        <end position="106"/>
    </location>
</feature>
<dbReference type="CDD" id="cd06848">
    <property type="entry name" value="GCS_H"/>
    <property type="match status" value="1"/>
</dbReference>
<dbReference type="PANTHER" id="PTHR11715:SF3">
    <property type="entry name" value="GLYCINE CLEAVAGE SYSTEM H PROTEIN-RELATED"/>
    <property type="match status" value="1"/>
</dbReference>
<organism evidence="6 7">
    <name type="scientific">Coraliomargarita sinensis</name>
    <dbReference type="NCBI Taxonomy" id="2174842"/>
    <lineage>
        <taxon>Bacteria</taxon>
        <taxon>Pseudomonadati</taxon>
        <taxon>Verrucomicrobiota</taxon>
        <taxon>Opitutia</taxon>
        <taxon>Puniceicoccales</taxon>
        <taxon>Coraliomargaritaceae</taxon>
        <taxon>Coraliomargarita</taxon>
    </lineage>
</organism>
<dbReference type="HAMAP" id="MF_00272">
    <property type="entry name" value="GcvH"/>
    <property type="match status" value="1"/>
</dbReference>
<evidence type="ECO:0000259" key="5">
    <source>
        <dbReference type="PROSITE" id="PS50968"/>
    </source>
</evidence>
<dbReference type="RefSeq" id="WP_110131945.1">
    <property type="nucleotide sequence ID" value="NZ_QHJQ01000011.1"/>
</dbReference>
<comment type="caution">
    <text evidence="6">The sequence shown here is derived from an EMBL/GenBank/DDBJ whole genome shotgun (WGS) entry which is preliminary data.</text>
</comment>
<dbReference type="PANTHER" id="PTHR11715">
    <property type="entry name" value="GLYCINE CLEAVAGE SYSTEM H PROTEIN"/>
    <property type="match status" value="1"/>
</dbReference>
<dbReference type="Proteomes" id="UP000247099">
    <property type="component" value="Unassembled WGS sequence"/>
</dbReference>
<sequence length="126" mass="13924">MSNIPADLLYTKDHEWVKVHDDGTATVGITDYAQESLGDITFVEFPQDGESFTSGDTFGVVESVKAASDLFMPVDAEVIEINEDVDASPELLNQEPYEGGWLLKIKLQNPEQLDELLKADAYESIV</sequence>
<comment type="similarity">
    <text evidence="1 3">Belongs to the GcvH family.</text>
</comment>
<evidence type="ECO:0000256" key="2">
    <source>
        <dbReference type="ARBA" id="ARBA00022823"/>
    </source>
</evidence>
<dbReference type="GO" id="GO:0005737">
    <property type="term" value="C:cytoplasm"/>
    <property type="evidence" value="ECO:0007669"/>
    <property type="project" value="TreeGrafter"/>
</dbReference>
<dbReference type="InParanoid" id="A0A317ZHA2"/>
<dbReference type="FunCoup" id="A0A317ZHA2">
    <property type="interactions" value="491"/>
</dbReference>
<dbReference type="InterPro" id="IPR017453">
    <property type="entry name" value="GCV_H_sub"/>
</dbReference>
<evidence type="ECO:0000256" key="3">
    <source>
        <dbReference type="HAMAP-Rule" id="MF_00272"/>
    </source>
</evidence>
<dbReference type="PROSITE" id="PS50968">
    <property type="entry name" value="BIOTINYL_LIPOYL"/>
    <property type="match status" value="1"/>
</dbReference>
<dbReference type="InterPro" id="IPR002930">
    <property type="entry name" value="GCV_H"/>
</dbReference>
<gene>
    <name evidence="3 6" type="primary">gcvH</name>
    <name evidence="6" type="ORF">DDZ13_13270</name>
</gene>
<keyword evidence="2 3" id="KW-0450">Lipoyl</keyword>
<evidence type="ECO:0000256" key="4">
    <source>
        <dbReference type="PIRSR" id="PIRSR617453-50"/>
    </source>
</evidence>
<reference evidence="6 7" key="1">
    <citation type="submission" date="2018-05" db="EMBL/GenBank/DDBJ databases">
        <title>Coraliomargarita sinensis sp. nov., isolated from a marine solar saltern.</title>
        <authorList>
            <person name="Zhou L.Y."/>
        </authorList>
    </citation>
    <scope>NUCLEOTIDE SEQUENCE [LARGE SCALE GENOMIC DNA]</scope>
    <source>
        <strain evidence="6 7">WN38</strain>
    </source>
</reference>
<dbReference type="SUPFAM" id="SSF51230">
    <property type="entry name" value="Single hybrid motif"/>
    <property type="match status" value="1"/>
</dbReference>
<comment type="function">
    <text evidence="3">The glycine cleavage system catalyzes the degradation of glycine. The H protein shuttles the methylamine group of glycine from the P protein to the T protein.</text>
</comment>
<dbReference type="Gene3D" id="2.40.50.100">
    <property type="match status" value="1"/>
</dbReference>
<dbReference type="NCBIfam" id="TIGR00527">
    <property type="entry name" value="gcvH"/>
    <property type="match status" value="1"/>
</dbReference>
<dbReference type="InterPro" id="IPR000089">
    <property type="entry name" value="Biotin_lipoyl"/>
</dbReference>
<protein>
    <recommendedName>
        <fullName evidence="3">Glycine cleavage system H protein</fullName>
    </recommendedName>
</protein>
<dbReference type="InterPro" id="IPR011053">
    <property type="entry name" value="Single_hybrid_motif"/>
</dbReference>
<accession>A0A317ZHA2</accession>
<evidence type="ECO:0000256" key="1">
    <source>
        <dbReference type="ARBA" id="ARBA00009249"/>
    </source>
</evidence>
<proteinExistence type="inferred from homology"/>
<dbReference type="GO" id="GO:0019464">
    <property type="term" value="P:glycine decarboxylation via glycine cleavage system"/>
    <property type="evidence" value="ECO:0007669"/>
    <property type="project" value="UniProtKB-UniRule"/>
</dbReference>
<dbReference type="EMBL" id="QHJQ01000011">
    <property type="protein sequence ID" value="PXA03189.1"/>
    <property type="molecule type" value="Genomic_DNA"/>
</dbReference>
<name>A0A317ZHA2_9BACT</name>
<dbReference type="NCBIfam" id="NF002270">
    <property type="entry name" value="PRK01202.1"/>
    <property type="match status" value="1"/>
</dbReference>